<dbReference type="EMBL" id="KN824318">
    <property type="protein sequence ID" value="KIM24997.1"/>
    <property type="molecule type" value="Genomic_DNA"/>
</dbReference>
<dbReference type="AlphaFoldDB" id="A0A0C2X6S4"/>
<accession>A0A0C2X6S4</accession>
<dbReference type="OrthoDB" id="2507336at2759"/>
<dbReference type="Proteomes" id="UP000054097">
    <property type="component" value="Unassembled WGS sequence"/>
</dbReference>
<dbReference type="STRING" id="933852.A0A0C2X6S4"/>
<proteinExistence type="predicted"/>
<protein>
    <submittedName>
        <fullName evidence="1">Uncharacterized protein</fullName>
    </submittedName>
</protein>
<evidence type="ECO:0000313" key="1">
    <source>
        <dbReference type="EMBL" id="KIM24997.1"/>
    </source>
</evidence>
<gene>
    <name evidence="1" type="ORF">M408DRAFT_331470</name>
</gene>
<evidence type="ECO:0000313" key="2">
    <source>
        <dbReference type="Proteomes" id="UP000054097"/>
    </source>
</evidence>
<reference evidence="2" key="2">
    <citation type="submission" date="2015-01" db="EMBL/GenBank/DDBJ databases">
        <title>Evolutionary Origins and Diversification of the Mycorrhizal Mutualists.</title>
        <authorList>
            <consortium name="DOE Joint Genome Institute"/>
            <consortium name="Mycorrhizal Genomics Consortium"/>
            <person name="Kohler A."/>
            <person name="Kuo A."/>
            <person name="Nagy L.G."/>
            <person name="Floudas D."/>
            <person name="Copeland A."/>
            <person name="Barry K.W."/>
            <person name="Cichocki N."/>
            <person name="Veneault-Fourrey C."/>
            <person name="LaButti K."/>
            <person name="Lindquist E.A."/>
            <person name="Lipzen A."/>
            <person name="Lundell T."/>
            <person name="Morin E."/>
            <person name="Murat C."/>
            <person name="Riley R."/>
            <person name="Ohm R."/>
            <person name="Sun H."/>
            <person name="Tunlid A."/>
            <person name="Henrissat B."/>
            <person name="Grigoriev I.V."/>
            <person name="Hibbett D.S."/>
            <person name="Martin F."/>
        </authorList>
    </citation>
    <scope>NUCLEOTIDE SEQUENCE [LARGE SCALE GENOMIC DNA]</scope>
    <source>
        <strain evidence="2">MAFF 305830</strain>
    </source>
</reference>
<organism evidence="1 2">
    <name type="scientific">Serendipita vermifera MAFF 305830</name>
    <dbReference type="NCBI Taxonomy" id="933852"/>
    <lineage>
        <taxon>Eukaryota</taxon>
        <taxon>Fungi</taxon>
        <taxon>Dikarya</taxon>
        <taxon>Basidiomycota</taxon>
        <taxon>Agaricomycotina</taxon>
        <taxon>Agaricomycetes</taxon>
        <taxon>Sebacinales</taxon>
        <taxon>Serendipitaceae</taxon>
        <taxon>Serendipita</taxon>
    </lineage>
</organism>
<sequence length="86" mass="9663">MDRLMGSKALAAEVRILLQEVGKLRDEKRALQFEVSELLAAKVSPRLSILSTCIADIYPRLDTARMVTTIQNGAYPKPLNRPIFIH</sequence>
<keyword evidence="2" id="KW-1185">Reference proteome</keyword>
<name>A0A0C2X6S4_SERVB</name>
<reference evidence="1 2" key="1">
    <citation type="submission" date="2014-04" db="EMBL/GenBank/DDBJ databases">
        <authorList>
            <consortium name="DOE Joint Genome Institute"/>
            <person name="Kuo A."/>
            <person name="Zuccaro A."/>
            <person name="Kohler A."/>
            <person name="Nagy L.G."/>
            <person name="Floudas D."/>
            <person name="Copeland A."/>
            <person name="Barry K.W."/>
            <person name="Cichocki N."/>
            <person name="Veneault-Fourrey C."/>
            <person name="LaButti K."/>
            <person name="Lindquist E.A."/>
            <person name="Lipzen A."/>
            <person name="Lundell T."/>
            <person name="Morin E."/>
            <person name="Murat C."/>
            <person name="Sun H."/>
            <person name="Tunlid A."/>
            <person name="Henrissat B."/>
            <person name="Grigoriev I.V."/>
            <person name="Hibbett D.S."/>
            <person name="Martin F."/>
            <person name="Nordberg H.P."/>
            <person name="Cantor M.N."/>
            <person name="Hua S.X."/>
        </authorList>
    </citation>
    <scope>NUCLEOTIDE SEQUENCE [LARGE SCALE GENOMIC DNA]</scope>
    <source>
        <strain evidence="1 2">MAFF 305830</strain>
    </source>
</reference>
<dbReference type="HOGENOM" id="CLU_2499276_0_0_1"/>